<dbReference type="EMBL" id="BJXA01000041">
    <property type="protein sequence ID" value="GEM40809.1"/>
    <property type="molecule type" value="Genomic_DNA"/>
</dbReference>
<sequence>MEPELLLRSSRVRAISLSAKAIHELPPPQLLLLPPLQLELLPPLQLLLLPPPQLLPPLSW</sequence>
<dbReference type="AlphaFoldDB" id="A0A511MJN6"/>
<gene>
    <name evidence="1" type="ORF">NN4_53280</name>
</gene>
<evidence type="ECO:0000313" key="1">
    <source>
        <dbReference type="EMBL" id="GEM40809.1"/>
    </source>
</evidence>
<comment type="caution">
    <text evidence="1">The sequence shown here is derived from an EMBL/GenBank/DDBJ whole genome shotgun (WGS) entry which is preliminary data.</text>
</comment>
<protein>
    <submittedName>
        <fullName evidence="1">Uncharacterized protein</fullName>
    </submittedName>
</protein>
<proteinExistence type="predicted"/>
<keyword evidence="2" id="KW-1185">Reference proteome</keyword>
<accession>A0A511MJN6</accession>
<evidence type="ECO:0000313" key="2">
    <source>
        <dbReference type="Proteomes" id="UP000321424"/>
    </source>
</evidence>
<dbReference type="Proteomes" id="UP000321424">
    <property type="component" value="Unassembled WGS sequence"/>
</dbReference>
<name>A0A511MJN6_9NOCA</name>
<organism evidence="1 2">
    <name type="scientific">Nocardia ninae NBRC 108245</name>
    <dbReference type="NCBI Taxonomy" id="1210091"/>
    <lineage>
        <taxon>Bacteria</taxon>
        <taxon>Bacillati</taxon>
        <taxon>Actinomycetota</taxon>
        <taxon>Actinomycetes</taxon>
        <taxon>Mycobacteriales</taxon>
        <taxon>Nocardiaceae</taxon>
        <taxon>Nocardia</taxon>
    </lineage>
</organism>
<reference evidence="1 2" key="1">
    <citation type="submission" date="2019-07" db="EMBL/GenBank/DDBJ databases">
        <title>Whole genome shotgun sequence of Nocardia ninae NBRC 108245.</title>
        <authorList>
            <person name="Hosoyama A."/>
            <person name="Uohara A."/>
            <person name="Ohji S."/>
            <person name="Ichikawa N."/>
        </authorList>
    </citation>
    <scope>NUCLEOTIDE SEQUENCE [LARGE SCALE GENOMIC DNA]</scope>
    <source>
        <strain evidence="1 2">NBRC 108245</strain>
    </source>
</reference>